<sequence length="257" mass="29073">MRRLAIVVSYDGTAYNGFQTQPAGNTIQDCLERAIEHLTGERVRVTAAGRTDAGVHARRQVVHFDTASRIPAERWCLALNARLPDDIVALDAREVPADFHARRSAKSKTYAYTVNTNRFPDVLRRRTELHYPRPLDVVAMERALACIIGTHDFTSFCSARTACESRVRTIYAAWIERLGDRCPEMEGVYRIFVKGSGFLYHMVRMIVGTLLEIGDGRRDPSEMQAILEARDPRRSKTTAMAHGLALWDVEYEPDVFS</sequence>
<dbReference type="EMBL" id="MOXJ01000003">
    <property type="protein sequence ID" value="PDO11337.1"/>
    <property type="molecule type" value="Genomic_DNA"/>
</dbReference>
<dbReference type="InterPro" id="IPR020094">
    <property type="entry name" value="TruA/RsuA/RluB/E/F_N"/>
</dbReference>
<feature type="binding site" evidence="4 6">
    <location>
        <position position="110"/>
    </location>
    <ligand>
        <name>substrate</name>
    </ligand>
</feature>
<accession>A0A2A6E3J5</accession>
<evidence type="ECO:0000259" key="8">
    <source>
        <dbReference type="Pfam" id="PF01416"/>
    </source>
</evidence>
<evidence type="ECO:0000256" key="3">
    <source>
        <dbReference type="ARBA" id="ARBA00023235"/>
    </source>
</evidence>
<evidence type="ECO:0000256" key="5">
    <source>
        <dbReference type="PIRSR" id="PIRSR001430-1"/>
    </source>
</evidence>
<reference evidence="9 10" key="1">
    <citation type="submission" date="2016-12" db="EMBL/GenBank/DDBJ databases">
        <title>Candidatus Reconcilibacillus cellulovorans genome.</title>
        <authorList>
            <person name="Kolinko S."/>
            <person name="Wu Y.-W."/>
            <person name="Tachea F."/>
            <person name="Denzel E."/>
            <person name="Hiras J."/>
            <person name="Baecker N."/>
            <person name="Chan L.J."/>
            <person name="Eichorst S.A."/>
            <person name="Frey D."/>
            <person name="Adams P.D."/>
            <person name="Pray T."/>
            <person name="Tanjore D."/>
            <person name="Petzold C.J."/>
            <person name="Gladden J.M."/>
            <person name="Simmons B.A."/>
            <person name="Singer S.W."/>
        </authorList>
    </citation>
    <scope>NUCLEOTIDE SEQUENCE [LARGE SCALE GENOMIC DNA]</scope>
    <source>
        <strain evidence="9">JTherm</strain>
    </source>
</reference>
<comment type="catalytic activity">
    <reaction evidence="4 7">
        <text>uridine(38/39/40) in tRNA = pseudouridine(38/39/40) in tRNA</text>
        <dbReference type="Rhea" id="RHEA:22376"/>
        <dbReference type="Rhea" id="RHEA-COMP:10085"/>
        <dbReference type="Rhea" id="RHEA-COMP:10087"/>
        <dbReference type="ChEBI" id="CHEBI:65314"/>
        <dbReference type="ChEBI" id="CHEBI:65315"/>
        <dbReference type="EC" id="5.4.99.12"/>
    </reaction>
</comment>
<dbReference type="Gene3D" id="3.30.70.580">
    <property type="entry name" value="Pseudouridine synthase I, catalytic domain, N-terminal subdomain"/>
    <property type="match status" value="1"/>
</dbReference>
<protein>
    <recommendedName>
        <fullName evidence="4">tRNA pseudouridine synthase A</fullName>
        <ecNumber evidence="4">5.4.99.12</ecNumber>
    </recommendedName>
    <alternativeName>
        <fullName evidence="4">tRNA pseudouridine(38-40) synthase</fullName>
    </alternativeName>
    <alternativeName>
        <fullName evidence="4">tRNA pseudouridylate synthase I</fullName>
    </alternativeName>
    <alternativeName>
        <fullName evidence="4">tRNA-uridine isomerase I</fullName>
    </alternativeName>
</protein>
<comment type="subunit">
    <text evidence="4">Homodimer.</text>
</comment>
<dbReference type="Pfam" id="PF01416">
    <property type="entry name" value="PseudoU_synth_1"/>
    <property type="match status" value="2"/>
</dbReference>
<organism evidence="9 10">
    <name type="scientific">Candidatus Reconcilbacillus cellulovorans</name>
    <dbReference type="NCBI Taxonomy" id="1906605"/>
    <lineage>
        <taxon>Bacteria</taxon>
        <taxon>Bacillati</taxon>
        <taxon>Bacillota</taxon>
        <taxon>Bacilli</taxon>
        <taxon>Bacillales</taxon>
        <taxon>Paenibacillaceae</taxon>
        <taxon>Candidatus Reconcilbacillus</taxon>
    </lineage>
</organism>
<name>A0A2A6E3J5_9BACL</name>
<dbReference type="GO" id="GO:0003723">
    <property type="term" value="F:RNA binding"/>
    <property type="evidence" value="ECO:0007669"/>
    <property type="project" value="InterPro"/>
</dbReference>
<keyword evidence="2 4" id="KW-0819">tRNA processing</keyword>
<evidence type="ECO:0000256" key="1">
    <source>
        <dbReference type="ARBA" id="ARBA00009375"/>
    </source>
</evidence>
<keyword evidence="3 4" id="KW-0413">Isomerase</keyword>
<gene>
    <name evidence="4" type="primary">truA</name>
    <name evidence="9" type="ORF">BLM47_02380</name>
</gene>
<dbReference type="InterPro" id="IPR020103">
    <property type="entry name" value="PsdUridine_synth_cat_dom_sf"/>
</dbReference>
<dbReference type="CDD" id="cd02570">
    <property type="entry name" value="PseudoU_synth_EcTruA"/>
    <property type="match status" value="1"/>
</dbReference>
<dbReference type="HAMAP" id="MF_00171">
    <property type="entry name" value="TruA"/>
    <property type="match status" value="1"/>
</dbReference>
<feature type="domain" description="Pseudouridine synthase I TruA alpha/beta" evidence="8">
    <location>
        <begin position="147"/>
        <end position="252"/>
    </location>
</feature>
<evidence type="ECO:0000256" key="4">
    <source>
        <dbReference type="HAMAP-Rule" id="MF_00171"/>
    </source>
</evidence>
<evidence type="ECO:0000256" key="2">
    <source>
        <dbReference type="ARBA" id="ARBA00022694"/>
    </source>
</evidence>
<dbReference type="InterPro" id="IPR020095">
    <property type="entry name" value="PsdUridine_synth_TruA_C"/>
</dbReference>
<comment type="caution">
    <text evidence="4">Lacks conserved residue(s) required for the propagation of feature annotation.</text>
</comment>
<dbReference type="PANTHER" id="PTHR11142:SF0">
    <property type="entry name" value="TRNA PSEUDOURIDINE SYNTHASE-LIKE 1"/>
    <property type="match status" value="1"/>
</dbReference>
<feature type="domain" description="Pseudouridine synthase I TruA alpha/beta" evidence="8">
    <location>
        <begin position="7"/>
        <end position="102"/>
    </location>
</feature>
<evidence type="ECO:0000256" key="7">
    <source>
        <dbReference type="RuleBase" id="RU003792"/>
    </source>
</evidence>
<dbReference type="GO" id="GO:0031119">
    <property type="term" value="P:tRNA pseudouridine synthesis"/>
    <property type="evidence" value="ECO:0007669"/>
    <property type="project" value="UniProtKB-UniRule"/>
</dbReference>
<dbReference type="PANTHER" id="PTHR11142">
    <property type="entry name" value="PSEUDOURIDYLATE SYNTHASE"/>
    <property type="match status" value="1"/>
</dbReference>
<dbReference type="SUPFAM" id="SSF55120">
    <property type="entry name" value="Pseudouridine synthase"/>
    <property type="match status" value="1"/>
</dbReference>
<evidence type="ECO:0000256" key="6">
    <source>
        <dbReference type="PIRSR" id="PIRSR001430-2"/>
    </source>
</evidence>
<dbReference type="NCBIfam" id="TIGR00071">
    <property type="entry name" value="hisT_truA"/>
    <property type="match status" value="1"/>
</dbReference>
<dbReference type="PIRSF" id="PIRSF001430">
    <property type="entry name" value="tRNA_psdUrid_synth"/>
    <property type="match status" value="1"/>
</dbReference>
<comment type="function">
    <text evidence="4">Formation of pseudouridine at positions 38, 39 and 40 in the anticodon stem and loop of transfer RNAs.</text>
</comment>
<dbReference type="GO" id="GO:0160147">
    <property type="term" value="F:tRNA pseudouridine(38-40) synthase activity"/>
    <property type="evidence" value="ECO:0007669"/>
    <property type="project" value="UniProtKB-EC"/>
</dbReference>
<dbReference type="Proteomes" id="UP000243688">
    <property type="component" value="Unassembled WGS sequence"/>
</dbReference>
<dbReference type="InterPro" id="IPR020097">
    <property type="entry name" value="PsdUridine_synth_TruA_a/b_dom"/>
</dbReference>
<evidence type="ECO:0000313" key="9">
    <source>
        <dbReference type="EMBL" id="PDO11337.1"/>
    </source>
</evidence>
<comment type="caution">
    <text evidence="9">The sequence shown here is derived from an EMBL/GenBank/DDBJ whole genome shotgun (WGS) entry which is preliminary data.</text>
</comment>
<evidence type="ECO:0000313" key="10">
    <source>
        <dbReference type="Proteomes" id="UP000243688"/>
    </source>
</evidence>
<dbReference type="EC" id="5.4.99.12" evidence="4"/>
<proteinExistence type="inferred from homology"/>
<comment type="similarity">
    <text evidence="1 4 7">Belongs to the tRNA pseudouridine synthase TruA family.</text>
</comment>
<dbReference type="Gene3D" id="3.30.70.660">
    <property type="entry name" value="Pseudouridine synthase I, catalytic domain, C-terminal subdomain"/>
    <property type="match status" value="1"/>
</dbReference>
<dbReference type="FunFam" id="3.30.70.580:FF:000001">
    <property type="entry name" value="tRNA pseudouridine synthase A"/>
    <property type="match status" value="1"/>
</dbReference>
<dbReference type="AlphaFoldDB" id="A0A2A6E3J5"/>
<dbReference type="InterPro" id="IPR001406">
    <property type="entry name" value="PsdUridine_synth_TruA"/>
</dbReference>
<feature type="active site" description="Nucleophile" evidence="4 5">
    <location>
        <position position="52"/>
    </location>
</feature>